<keyword evidence="7" id="KW-1185">Reference proteome</keyword>
<feature type="repeat" description="TPR" evidence="3">
    <location>
        <begin position="301"/>
        <end position="334"/>
    </location>
</feature>
<reference evidence="6 7" key="1">
    <citation type="submission" date="2024-07" db="EMBL/GenBank/DDBJ databases">
        <title>Uliginosibacterium flavum JJ3220;KACC:17644.</title>
        <authorList>
            <person name="Kim M.K."/>
        </authorList>
    </citation>
    <scope>NUCLEOTIDE SEQUENCE [LARGE SCALE GENOMIC DNA]</scope>
    <source>
        <strain evidence="6 7">KACC:17644</strain>
    </source>
</reference>
<feature type="compositionally biased region" description="Low complexity" evidence="4">
    <location>
        <begin position="45"/>
        <end position="59"/>
    </location>
</feature>
<dbReference type="Proteomes" id="UP001549691">
    <property type="component" value="Unassembled WGS sequence"/>
</dbReference>
<dbReference type="InterPro" id="IPR011990">
    <property type="entry name" value="TPR-like_helical_dom_sf"/>
</dbReference>
<feature type="region of interest" description="Disordered" evidence="4">
    <location>
        <begin position="158"/>
        <end position="186"/>
    </location>
</feature>
<evidence type="ECO:0000313" key="6">
    <source>
        <dbReference type="EMBL" id="MET7015700.1"/>
    </source>
</evidence>
<dbReference type="InterPro" id="IPR019734">
    <property type="entry name" value="TPR_rpt"/>
</dbReference>
<proteinExistence type="predicted"/>
<dbReference type="SMART" id="SM00028">
    <property type="entry name" value="TPR"/>
    <property type="match status" value="3"/>
</dbReference>
<sequence length="395" mass="41556">MSLLIDALKQAEAAQRQTPPTEGPTAGAALQLEPVEPPAKPTPVAPAASTQSAAASPRANPRTPSHEAARELFEVKRSAAPSRLPLILAAGGLALLAVGAAYIWWATQPRGGMQLGAGAPLTNASAKSAPVSVTTPITPSPQAQSVPLARPAPIAVTAPTQKTRPAAPTREAAPSKPLQPDTSETPVLRRSPAFLPANDAAAPIQQAFAAYAAGDLASARQGLLGVLRTEPKNIDALNAMAMIALRSGRPEEAERYYRQALVVDPKDANTRAQLVLLYSEGDPATAESRLRQLLTEQPESATALFALGSIYARQSRWSEAQRAFFQSHTLDTTNADTLYNLAVSLDHLNQPKLAQQYYERAAATGRRGQVAFDPEAARKRASALQDAASSKTASP</sequence>
<accession>A0ABV2TP43</accession>
<name>A0ABV2TP43_9RHOO</name>
<dbReference type="Pfam" id="PF13432">
    <property type="entry name" value="TPR_16"/>
    <property type="match status" value="1"/>
</dbReference>
<protein>
    <submittedName>
        <fullName evidence="6">Tetratricopeptide repeat protein</fullName>
    </submittedName>
</protein>
<keyword evidence="1" id="KW-0677">Repeat</keyword>
<dbReference type="PANTHER" id="PTHR12558:SF13">
    <property type="entry name" value="CELL DIVISION CYCLE PROTEIN 27 HOMOLOG"/>
    <property type="match status" value="1"/>
</dbReference>
<dbReference type="SUPFAM" id="SSF48452">
    <property type="entry name" value="TPR-like"/>
    <property type="match status" value="1"/>
</dbReference>
<keyword evidence="2 3" id="KW-0802">TPR repeat</keyword>
<feature type="repeat" description="TPR" evidence="3">
    <location>
        <begin position="234"/>
        <end position="267"/>
    </location>
</feature>
<evidence type="ECO:0000256" key="3">
    <source>
        <dbReference type="PROSITE-ProRule" id="PRU00339"/>
    </source>
</evidence>
<dbReference type="PANTHER" id="PTHR12558">
    <property type="entry name" value="CELL DIVISION CYCLE 16,23,27"/>
    <property type="match status" value="1"/>
</dbReference>
<feature type="region of interest" description="Disordered" evidence="4">
    <location>
        <begin position="1"/>
        <end position="66"/>
    </location>
</feature>
<keyword evidence="5" id="KW-0812">Transmembrane</keyword>
<dbReference type="EMBL" id="JBEWZI010000020">
    <property type="protein sequence ID" value="MET7015700.1"/>
    <property type="molecule type" value="Genomic_DNA"/>
</dbReference>
<feature type="compositionally biased region" description="Low complexity" evidence="4">
    <location>
        <begin position="163"/>
        <end position="174"/>
    </location>
</feature>
<keyword evidence="5" id="KW-0472">Membrane</keyword>
<dbReference type="RefSeq" id="WP_354602158.1">
    <property type="nucleotide sequence ID" value="NZ_JBEWZI010000020.1"/>
</dbReference>
<feature type="compositionally biased region" description="Pro residues" evidence="4">
    <location>
        <begin position="35"/>
        <end position="44"/>
    </location>
</feature>
<feature type="region of interest" description="Disordered" evidence="4">
    <location>
        <begin position="368"/>
        <end position="395"/>
    </location>
</feature>
<gene>
    <name evidence="6" type="ORF">ABXR19_16030</name>
</gene>
<evidence type="ECO:0000256" key="5">
    <source>
        <dbReference type="SAM" id="Phobius"/>
    </source>
</evidence>
<evidence type="ECO:0000313" key="7">
    <source>
        <dbReference type="Proteomes" id="UP001549691"/>
    </source>
</evidence>
<dbReference type="PROSITE" id="PS50005">
    <property type="entry name" value="TPR"/>
    <property type="match status" value="2"/>
</dbReference>
<evidence type="ECO:0000256" key="2">
    <source>
        <dbReference type="ARBA" id="ARBA00022803"/>
    </source>
</evidence>
<evidence type="ECO:0000256" key="1">
    <source>
        <dbReference type="ARBA" id="ARBA00022737"/>
    </source>
</evidence>
<keyword evidence="5" id="KW-1133">Transmembrane helix</keyword>
<evidence type="ECO:0000256" key="4">
    <source>
        <dbReference type="SAM" id="MobiDB-lite"/>
    </source>
</evidence>
<organism evidence="6 7">
    <name type="scientific">Uliginosibacterium flavum</name>
    <dbReference type="NCBI Taxonomy" id="1396831"/>
    <lineage>
        <taxon>Bacteria</taxon>
        <taxon>Pseudomonadati</taxon>
        <taxon>Pseudomonadota</taxon>
        <taxon>Betaproteobacteria</taxon>
        <taxon>Rhodocyclales</taxon>
        <taxon>Zoogloeaceae</taxon>
        <taxon>Uliginosibacterium</taxon>
    </lineage>
</organism>
<dbReference type="Gene3D" id="1.25.40.10">
    <property type="entry name" value="Tetratricopeptide repeat domain"/>
    <property type="match status" value="2"/>
</dbReference>
<dbReference type="Pfam" id="PF07719">
    <property type="entry name" value="TPR_2"/>
    <property type="match status" value="1"/>
</dbReference>
<dbReference type="InterPro" id="IPR013105">
    <property type="entry name" value="TPR_2"/>
</dbReference>
<feature type="transmembrane region" description="Helical" evidence="5">
    <location>
        <begin position="86"/>
        <end position="105"/>
    </location>
</feature>
<dbReference type="Pfam" id="PF13181">
    <property type="entry name" value="TPR_8"/>
    <property type="match status" value="1"/>
</dbReference>
<comment type="caution">
    <text evidence="6">The sequence shown here is derived from an EMBL/GenBank/DDBJ whole genome shotgun (WGS) entry which is preliminary data.</text>
</comment>